<keyword evidence="12" id="KW-1133">Transmembrane helix</keyword>
<evidence type="ECO:0000313" key="18">
    <source>
        <dbReference type="Proteomes" id="UP001433268"/>
    </source>
</evidence>
<evidence type="ECO:0000256" key="4">
    <source>
        <dbReference type="ARBA" id="ARBA00022528"/>
    </source>
</evidence>
<evidence type="ECO:0000256" key="12">
    <source>
        <dbReference type="ARBA" id="ARBA00022989"/>
    </source>
</evidence>
<keyword evidence="13" id="KW-0472">Membrane</keyword>
<dbReference type="InterPro" id="IPR027417">
    <property type="entry name" value="P-loop_NTPase"/>
</dbReference>
<dbReference type="InterPro" id="IPR006073">
    <property type="entry name" value="GTP-bd"/>
</dbReference>
<evidence type="ECO:0000256" key="14">
    <source>
        <dbReference type="ARBA" id="ARBA00024013"/>
    </source>
</evidence>
<keyword evidence="8 17" id="KW-0378">Hydrolase</keyword>
<dbReference type="CDD" id="cd00882">
    <property type="entry name" value="Ras_like_GTPase"/>
    <property type="match status" value="1"/>
</dbReference>
<feature type="region of interest" description="Disordered" evidence="15">
    <location>
        <begin position="1"/>
        <end position="22"/>
    </location>
</feature>
<dbReference type="PANTHER" id="PTHR10903:SF135">
    <property type="entry name" value="TRANSLOCASE OF CHLOROPLAST 120, CHLOROPLASTIC-RELATED"/>
    <property type="match status" value="1"/>
</dbReference>
<keyword evidence="7" id="KW-0479">Metal-binding</keyword>
<keyword evidence="18" id="KW-1185">Reference proteome</keyword>
<dbReference type="Gene3D" id="3.40.50.300">
    <property type="entry name" value="P-loop containing nucleotide triphosphate hydrolases"/>
    <property type="match status" value="1"/>
</dbReference>
<keyword evidence="5" id="KW-0934">Plastid</keyword>
<name>A0ABR1WXL7_9PEZI</name>
<dbReference type="GeneID" id="92040247"/>
<sequence>MRPDLFQDGGQKHTSDHDASQPLIAVMGTTGSGKSSFINHITSDNAAKVGDSLEACTRHAHMINFQLDGMQGSIIDTPGFDDTNLSEYQILEEVSLILQTLYHGGKKLSGLIYLIDITSARWKGSDASNLTLFSKICGEDSYKNIIFVTTKWDLIDDEKAVKNEAQFKEKYLSFHIQLGARLMRHRNTSETALRVVSSILGQSETVLKIQKELVDGRMGLKDTVAGLHLATSLQQSVESSSKRLAKFRNEWRAASSPIVREALEAAMATEETKLRNSKIDQEKLESANQATKFFELANTMDQAAKFTGMSRSDLISILVTKGLAFFLQSAYGMVSKRTDSNTEIELLKQELRNVKEGMEAKNGSVYTSWSDVAKILGDVASAYNRIR</sequence>
<evidence type="ECO:0000256" key="9">
    <source>
        <dbReference type="ARBA" id="ARBA00022805"/>
    </source>
</evidence>
<evidence type="ECO:0000256" key="13">
    <source>
        <dbReference type="ARBA" id="ARBA00023136"/>
    </source>
</evidence>
<evidence type="ECO:0000256" key="8">
    <source>
        <dbReference type="ARBA" id="ARBA00022801"/>
    </source>
</evidence>
<dbReference type="EMBL" id="JAQQWN010000004">
    <property type="protein sequence ID" value="KAK8087911.1"/>
    <property type="molecule type" value="Genomic_DNA"/>
</dbReference>
<feature type="compositionally biased region" description="Basic and acidic residues" evidence="15">
    <location>
        <begin position="1"/>
        <end position="19"/>
    </location>
</feature>
<evidence type="ECO:0000256" key="15">
    <source>
        <dbReference type="SAM" id="MobiDB-lite"/>
    </source>
</evidence>
<comment type="cofactor">
    <cofactor evidence="1">
        <name>Mg(2+)</name>
        <dbReference type="ChEBI" id="CHEBI:18420"/>
    </cofactor>
</comment>
<evidence type="ECO:0000256" key="6">
    <source>
        <dbReference type="ARBA" id="ARBA00022692"/>
    </source>
</evidence>
<gene>
    <name evidence="17" type="ORF">PG997_002872</name>
</gene>
<evidence type="ECO:0000313" key="17">
    <source>
        <dbReference type="EMBL" id="KAK8087911.1"/>
    </source>
</evidence>
<keyword evidence="11" id="KW-0653">Protein transport</keyword>
<keyword evidence="4" id="KW-0150">Chloroplast</keyword>
<evidence type="ECO:0000259" key="16">
    <source>
        <dbReference type="Pfam" id="PF01926"/>
    </source>
</evidence>
<organism evidence="17 18">
    <name type="scientific">Apiospora hydei</name>
    <dbReference type="NCBI Taxonomy" id="1337664"/>
    <lineage>
        <taxon>Eukaryota</taxon>
        <taxon>Fungi</taxon>
        <taxon>Dikarya</taxon>
        <taxon>Ascomycota</taxon>
        <taxon>Pezizomycotina</taxon>
        <taxon>Sordariomycetes</taxon>
        <taxon>Xylariomycetidae</taxon>
        <taxon>Amphisphaeriales</taxon>
        <taxon>Apiosporaceae</taxon>
        <taxon>Apiospora</taxon>
    </lineage>
</organism>
<comment type="subcellular location">
    <subcellularLocation>
        <location evidence="2">Membrane</location>
        <topology evidence="2">Single-pass membrane protein</topology>
    </subcellularLocation>
    <subcellularLocation>
        <location evidence="14">Plastid</location>
        <location evidence="14">Chloroplast outer membrane</location>
    </subcellularLocation>
</comment>
<feature type="domain" description="G" evidence="16">
    <location>
        <begin position="24"/>
        <end position="116"/>
    </location>
</feature>
<dbReference type="RefSeq" id="XP_066670805.1">
    <property type="nucleotide sequence ID" value="XM_066807187.1"/>
</dbReference>
<dbReference type="SUPFAM" id="SSF52540">
    <property type="entry name" value="P-loop containing nucleoside triphosphate hydrolases"/>
    <property type="match status" value="1"/>
</dbReference>
<reference evidence="17 18" key="1">
    <citation type="submission" date="2023-01" db="EMBL/GenBank/DDBJ databases">
        <title>Analysis of 21 Apiospora genomes using comparative genomics revels a genus with tremendous synthesis potential of carbohydrate active enzymes and secondary metabolites.</title>
        <authorList>
            <person name="Sorensen T."/>
        </authorList>
    </citation>
    <scope>NUCLEOTIDE SEQUENCE [LARGE SCALE GENOMIC DNA]</scope>
    <source>
        <strain evidence="17 18">CBS 114990</strain>
    </source>
</reference>
<keyword evidence="9" id="KW-1002">Plastid outer membrane</keyword>
<evidence type="ECO:0000256" key="11">
    <source>
        <dbReference type="ARBA" id="ARBA00022927"/>
    </source>
</evidence>
<dbReference type="PANTHER" id="PTHR10903">
    <property type="entry name" value="GTPASE, IMAP FAMILY MEMBER-RELATED"/>
    <property type="match status" value="1"/>
</dbReference>
<keyword evidence="10" id="KW-0460">Magnesium</keyword>
<keyword evidence="3" id="KW-0813">Transport</keyword>
<dbReference type="Pfam" id="PF01926">
    <property type="entry name" value="MMR_HSR1"/>
    <property type="match status" value="1"/>
</dbReference>
<evidence type="ECO:0000256" key="7">
    <source>
        <dbReference type="ARBA" id="ARBA00022723"/>
    </source>
</evidence>
<protein>
    <submittedName>
        <fullName evidence="17">P-loop containing nucleoside triphosphate hydrolase protein</fullName>
    </submittedName>
</protein>
<accession>A0ABR1WXL7</accession>
<evidence type="ECO:0000256" key="10">
    <source>
        <dbReference type="ARBA" id="ARBA00022842"/>
    </source>
</evidence>
<keyword evidence="6" id="KW-0812">Transmembrane</keyword>
<evidence type="ECO:0000256" key="2">
    <source>
        <dbReference type="ARBA" id="ARBA00004167"/>
    </source>
</evidence>
<evidence type="ECO:0000256" key="5">
    <source>
        <dbReference type="ARBA" id="ARBA00022640"/>
    </source>
</evidence>
<comment type="caution">
    <text evidence="17">The sequence shown here is derived from an EMBL/GenBank/DDBJ whole genome shotgun (WGS) entry which is preliminary data.</text>
</comment>
<dbReference type="GO" id="GO:0016787">
    <property type="term" value="F:hydrolase activity"/>
    <property type="evidence" value="ECO:0007669"/>
    <property type="project" value="UniProtKB-KW"/>
</dbReference>
<evidence type="ECO:0000256" key="3">
    <source>
        <dbReference type="ARBA" id="ARBA00022448"/>
    </source>
</evidence>
<dbReference type="InterPro" id="IPR045058">
    <property type="entry name" value="GIMA/IAN/Toc"/>
</dbReference>
<evidence type="ECO:0000256" key="1">
    <source>
        <dbReference type="ARBA" id="ARBA00001946"/>
    </source>
</evidence>
<proteinExistence type="predicted"/>
<dbReference type="Proteomes" id="UP001433268">
    <property type="component" value="Unassembled WGS sequence"/>
</dbReference>